<dbReference type="CDD" id="cd05233">
    <property type="entry name" value="SDR_c"/>
    <property type="match status" value="1"/>
</dbReference>
<dbReference type="PROSITE" id="PS00061">
    <property type="entry name" value="ADH_SHORT"/>
    <property type="match status" value="1"/>
</dbReference>
<dbReference type="PANTHER" id="PTHR42760">
    <property type="entry name" value="SHORT-CHAIN DEHYDROGENASES/REDUCTASES FAMILY MEMBER"/>
    <property type="match status" value="1"/>
</dbReference>
<gene>
    <name evidence="4" type="ORF">METZ01_LOCUS260498</name>
</gene>
<dbReference type="GO" id="GO:0048038">
    <property type="term" value="F:quinone binding"/>
    <property type="evidence" value="ECO:0007669"/>
    <property type="project" value="TreeGrafter"/>
</dbReference>
<dbReference type="PRINTS" id="PR00081">
    <property type="entry name" value="GDHRDH"/>
</dbReference>
<dbReference type="InterPro" id="IPR057326">
    <property type="entry name" value="KR_dom"/>
</dbReference>
<dbReference type="GO" id="GO:0006633">
    <property type="term" value="P:fatty acid biosynthetic process"/>
    <property type="evidence" value="ECO:0007669"/>
    <property type="project" value="TreeGrafter"/>
</dbReference>
<accession>A0A382J659</accession>
<dbReference type="SMART" id="SM00822">
    <property type="entry name" value="PKS_KR"/>
    <property type="match status" value="1"/>
</dbReference>
<sequence length="247" mass="26144">MTSLMGSSVLVTGASRGIGKAIAVAMGNAGARVALVADSDSTEVCRLITDAGGEARPYSVDVSEEDQVRELFEAVLSDFGTVNVLVNNAGVQLEKPLLETDLSEFDWVMDTNVRGTFLMGREAIRHMIEKGVSGRVINIASDLAYLGREQFSVYCASKAAVLSLTKSWAREFAPDILVNSICPGPIDTDMLKVENMSPQWLAKESDIPLGRIGQPDEISGLAVFLAGPSSTFITGQGIGVNGGSVMP</sequence>
<feature type="domain" description="Ketoreductase" evidence="3">
    <location>
        <begin position="7"/>
        <end position="189"/>
    </location>
</feature>
<evidence type="ECO:0000256" key="2">
    <source>
        <dbReference type="ARBA" id="ARBA00023002"/>
    </source>
</evidence>
<evidence type="ECO:0000256" key="1">
    <source>
        <dbReference type="ARBA" id="ARBA00006484"/>
    </source>
</evidence>
<dbReference type="Pfam" id="PF13561">
    <property type="entry name" value="adh_short_C2"/>
    <property type="match status" value="1"/>
</dbReference>
<dbReference type="AlphaFoldDB" id="A0A382J659"/>
<dbReference type="EMBL" id="UINC01072190">
    <property type="protein sequence ID" value="SVC07644.1"/>
    <property type="molecule type" value="Genomic_DNA"/>
</dbReference>
<name>A0A382J659_9ZZZZ</name>
<dbReference type="GO" id="GO:0016616">
    <property type="term" value="F:oxidoreductase activity, acting on the CH-OH group of donors, NAD or NADP as acceptor"/>
    <property type="evidence" value="ECO:0007669"/>
    <property type="project" value="UniProtKB-ARBA"/>
</dbReference>
<dbReference type="Gene3D" id="3.40.50.720">
    <property type="entry name" value="NAD(P)-binding Rossmann-like Domain"/>
    <property type="match status" value="1"/>
</dbReference>
<keyword evidence="2" id="KW-0560">Oxidoreductase</keyword>
<evidence type="ECO:0000313" key="4">
    <source>
        <dbReference type="EMBL" id="SVC07644.1"/>
    </source>
</evidence>
<dbReference type="PRINTS" id="PR00080">
    <property type="entry name" value="SDRFAMILY"/>
</dbReference>
<dbReference type="InterPro" id="IPR036291">
    <property type="entry name" value="NAD(P)-bd_dom_sf"/>
</dbReference>
<dbReference type="PANTHER" id="PTHR42760:SF133">
    <property type="entry name" value="3-OXOACYL-[ACYL-CARRIER-PROTEIN] REDUCTASE"/>
    <property type="match status" value="1"/>
</dbReference>
<organism evidence="4">
    <name type="scientific">marine metagenome</name>
    <dbReference type="NCBI Taxonomy" id="408172"/>
    <lineage>
        <taxon>unclassified sequences</taxon>
        <taxon>metagenomes</taxon>
        <taxon>ecological metagenomes</taxon>
    </lineage>
</organism>
<evidence type="ECO:0000259" key="3">
    <source>
        <dbReference type="SMART" id="SM00822"/>
    </source>
</evidence>
<dbReference type="InterPro" id="IPR002347">
    <property type="entry name" value="SDR_fam"/>
</dbReference>
<reference evidence="4" key="1">
    <citation type="submission" date="2018-05" db="EMBL/GenBank/DDBJ databases">
        <authorList>
            <person name="Lanie J.A."/>
            <person name="Ng W.-L."/>
            <person name="Kazmierczak K.M."/>
            <person name="Andrzejewski T.M."/>
            <person name="Davidsen T.M."/>
            <person name="Wayne K.J."/>
            <person name="Tettelin H."/>
            <person name="Glass J.I."/>
            <person name="Rusch D."/>
            <person name="Podicherti R."/>
            <person name="Tsui H.-C.T."/>
            <person name="Winkler M.E."/>
        </authorList>
    </citation>
    <scope>NUCLEOTIDE SEQUENCE</scope>
</reference>
<comment type="similarity">
    <text evidence="1">Belongs to the short-chain dehydrogenases/reductases (SDR) family.</text>
</comment>
<dbReference type="InterPro" id="IPR020904">
    <property type="entry name" value="Sc_DH/Rdtase_CS"/>
</dbReference>
<dbReference type="FunFam" id="3.40.50.720:FF:000084">
    <property type="entry name" value="Short-chain dehydrogenase reductase"/>
    <property type="match status" value="1"/>
</dbReference>
<protein>
    <recommendedName>
        <fullName evidence="3">Ketoreductase domain-containing protein</fullName>
    </recommendedName>
</protein>
<proteinExistence type="inferred from homology"/>
<dbReference type="SUPFAM" id="SSF51735">
    <property type="entry name" value="NAD(P)-binding Rossmann-fold domains"/>
    <property type="match status" value="1"/>
</dbReference>